<dbReference type="Proteomes" id="UP000054314">
    <property type="component" value="Unassembled WGS sequence"/>
</dbReference>
<evidence type="ECO:0000313" key="1">
    <source>
        <dbReference type="EMBL" id="KGM14590.1"/>
    </source>
</evidence>
<organism evidence="1 2">
    <name type="scientific">Cellulomonas bogoriensis 69B4 = DSM 16987</name>
    <dbReference type="NCBI Taxonomy" id="1386082"/>
    <lineage>
        <taxon>Bacteria</taxon>
        <taxon>Bacillati</taxon>
        <taxon>Actinomycetota</taxon>
        <taxon>Actinomycetes</taxon>
        <taxon>Micrococcales</taxon>
        <taxon>Cellulomonadaceae</taxon>
        <taxon>Cellulomonas</taxon>
    </lineage>
</organism>
<evidence type="ECO:0000313" key="2">
    <source>
        <dbReference type="Proteomes" id="UP000054314"/>
    </source>
</evidence>
<dbReference type="RefSeq" id="WP_035056098.1">
    <property type="nucleotide sequence ID" value="NZ_AXCZ01000001.1"/>
</dbReference>
<dbReference type="InterPro" id="IPR038332">
    <property type="entry name" value="PPE_sf"/>
</dbReference>
<proteinExistence type="predicted"/>
<keyword evidence="2" id="KW-1185">Reference proteome</keyword>
<dbReference type="SUPFAM" id="SSF140453">
    <property type="entry name" value="EsxAB dimer-like"/>
    <property type="match status" value="1"/>
</dbReference>
<dbReference type="AlphaFoldDB" id="A0A0A0C317"/>
<accession>A0A0A0C317</accession>
<evidence type="ECO:0008006" key="3">
    <source>
        <dbReference type="Google" id="ProtNLM"/>
    </source>
</evidence>
<reference evidence="1 2" key="1">
    <citation type="submission" date="2013-08" db="EMBL/GenBank/DDBJ databases">
        <title>Genome sequencing of Cellulomonas bogoriensis 69B4.</title>
        <authorList>
            <person name="Chen F."/>
            <person name="Li Y."/>
            <person name="Wang G."/>
        </authorList>
    </citation>
    <scope>NUCLEOTIDE SEQUENCE [LARGE SCALE GENOMIC DNA]</scope>
    <source>
        <strain evidence="1 2">69B4</strain>
    </source>
</reference>
<dbReference type="EMBL" id="AXCZ01000001">
    <property type="protein sequence ID" value="KGM14590.1"/>
    <property type="molecule type" value="Genomic_DNA"/>
</dbReference>
<dbReference type="Gene3D" id="1.20.1260.20">
    <property type="entry name" value="PPE superfamily"/>
    <property type="match status" value="1"/>
</dbReference>
<dbReference type="OrthoDB" id="4842689at2"/>
<name>A0A0A0C317_9CELL</name>
<sequence length="256" mass="26640">MTVTETVDPRTVLAAPSAPPVDMVRELQSSAGLLLGGLDWLLVELTGTSALENFVKPLAGDWSRLAAGAEAWSRTAVAVDGIATNLGAAGDQVTGTWTGPGAEAFSARARMLAEDFHEYGDGCRVMAEVTEALFELCQATAETIASILGFIGDALTRIAIQAAIPVAGWVTGTVDGAVSSGILIFRLQRAYQVLQTLLSAVERYRHVITTVVRIAAILERLARLLSTTANIGAAGGNIRTVTMADGAVAQSFGVSP</sequence>
<comment type="caution">
    <text evidence="1">The sequence shown here is derived from an EMBL/GenBank/DDBJ whole genome shotgun (WGS) entry which is preliminary data.</text>
</comment>
<dbReference type="InterPro" id="IPR036689">
    <property type="entry name" value="ESAT-6-like_sf"/>
</dbReference>
<protein>
    <recommendedName>
        <fullName evidence="3">PPE family domain-containing protein</fullName>
    </recommendedName>
</protein>
<gene>
    <name evidence="1" type="ORF">N869_05155</name>
</gene>